<dbReference type="InterPro" id="IPR047955">
    <property type="entry name" value="DrmC-like"/>
</dbReference>
<dbReference type="Pfam" id="PF13091">
    <property type="entry name" value="PLDc_2"/>
    <property type="match status" value="1"/>
</dbReference>
<feature type="domain" description="PLD phosphodiesterase" evidence="1">
    <location>
        <begin position="195"/>
        <end position="222"/>
    </location>
</feature>
<sequence length="259" mass="29120">MNPFVELSLSQLESLRSAFQNGALKYGANAEGLRQQTLSAKQAQHLDKYLKERELSPAASIAIIEAILQTREGASNLALAQTLVVTGPEIENTEILKTGSRFIEVVQHARRELMLATFALYQGDQILAPIYQAMVQNPKLNVTLILNVPRKYGDTTLTEQVIEAYRRDFLTKHWPWEIRPKVYHFPASLHLKASDRASMHCKFVLADEERCFVTSANFTEAAQKKNIEVGIELSGSYEPKALSTYFKALIQGEILARLI</sequence>
<dbReference type="EMBL" id="BAABIA010000004">
    <property type="protein sequence ID" value="GAA5141047.1"/>
    <property type="molecule type" value="Genomic_DNA"/>
</dbReference>
<dbReference type="Proteomes" id="UP001499852">
    <property type="component" value="Unassembled WGS sequence"/>
</dbReference>
<dbReference type="SUPFAM" id="SSF56024">
    <property type="entry name" value="Phospholipase D/nuclease"/>
    <property type="match status" value="1"/>
</dbReference>
<evidence type="ECO:0000313" key="3">
    <source>
        <dbReference type="Proteomes" id="UP001499852"/>
    </source>
</evidence>
<dbReference type="InterPro" id="IPR001736">
    <property type="entry name" value="PLipase_D/transphosphatidylase"/>
</dbReference>
<comment type="caution">
    <text evidence="2">The sequence shown here is derived from an EMBL/GenBank/DDBJ whole genome shotgun (WGS) entry which is preliminary data.</text>
</comment>
<dbReference type="NCBIfam" id="NF038319">
    <property type="entry name" value="DISARM_DrmC_I"/>
    <property type="match status" value="1"/>
</dbReference>
<name>A0ABP9P6A1_9BACT</name>
<gene>
    <name evidence="2" type="ORF">GCM10023213_24610</name>
</gene>
<dbReference type="Gene3D" id="3.30.870.10">
    <property type="entry name" value="Endonuclease Chain A"/>
    <property type="match status" value="1"/>
</dbReference>
<protein>
    <recommendedName>
        <fullName evidence="1">PLD phosphodiesterase domain-containing protein</fullName>
    </recommendedName>
</protein>
<dbReference type="InterPro" id="IPR025202">
    <property type="entry name" value="PLD-like_dom"/>
</dbReference>
<organism evidence="2 3">
    <name type="scientific">Prosthecobacter algae</name>
    <dbReference type="NCBI Taxonomy" id="1144682"/>
    <lineage>
        <taxon>Bacteria</taxon>
        <taxon>Pseudomonadati</taxon>
        <taxon>Verrucomicrobiota</taxon>
        <taxon>Verrucomicrobiia</taxon>
        <taxon>Verrucomicrobiales</taxon>
        <taxon>Verrucomicrobiaceae</taxon>
        <taxon>Prosthecobacter</taxon>
    </lineage>
</organism>
<dbReference type="PROSITE" id="PS50035">
    <property type="entry name" value="PLD"/>
    <property type="match status" value="1"/>
</dbReference>
<keyword evidence="3" id="KW-1185">Reference proteome</keyword>
<accession>A0ABP9P6A1</accession>
<dbReference type="RefSeq" id="WP_345736667.1">
    <property type="nucleotide sequence ID" value="NZ_BAABIA010000004.1"/>
</dbReference>
<reference evidence="3" key="1">
    <citation type="journal article" date="2019" name="Int. J. Syst. Evol. Microbiol.">
        <title>The Global Catalogue of Microorganisms (GCM) 10K type strain sequencing project: providing services to taxonomists for standard genome sequencing and annotation.</title>
        <authorList>
            <consortium name="The Broad Institute Genomics Platform"/>
            <consortium name="The Broad Institute Genome Sequencing Center for Infectious Disease"/>
            <person name="Wu L."/>
            <person name="Ma J."/>
        </authorList>
    </citation>
    <scope>NUCLEOTIDE SEQUENCE [LARGE SCALE GENOMIC DNA]</scope>
    <source>
        <strain evidence="3">JCM 18053</strain>
    </source>
</reference>
<proteinExistence type="predicted"/>
<evidence type="ECO:0000259" key="1">
    <source>
        <dbReference type="PROSITE" id="PS50035"/>
    </source>
</evidence>
<evidence type="ECO:0000313" key="2">
    <source>
        <dbReference type="EMBL" id="GAA5141047.1"/>
    </source>
</evidence>